<evidence type="ECO:0000313" key="3">
    <source>
        <dbReference type="EMBL" id="CAJ0967696.1"/>
    </source>
</evidence>
<dbReference type="Pfam" id="PF20478">
    <property type="entry name" value="P2RX7_C"/>
    <property type="match status" value="1"/>
</dbReference>
<dbReference type="PANTHER" id="PTHR36981">
    <property type="entry name" value="ZGC:195170"/>
    <property type="match status" value="1"/>
</dbReference>
<dbReference type="Proteomes" id="UP001176940">
    <property type="component" value="Unassembled WGS sequence"/>
</dbReference>
<feature type="region of interest" description="Disordered" evidence="1">
    <location>
        <begin position="257"/>
        <end position="287"/>
    </location>
</feature>
<dbReference type="EMBL" id="CAUEEQ010078534">
    <property type="protein sequence ID" value="CAJ0967696.1"/>
    <property type="molecule type" value="Genomic_DNA"/>
</dbReference>
<feature type="non-terminal residue" evidence="3">
    <location>
        <position position="1"/>
    </location>
</feature>
<evidence type="ECO:0000259" key="2">
    <source>
        <dbReference type="Pfam" id="PF20478"/>
    </source>
</evidence>
<dbReference type="PANTHER" id="PTHR36981:SF9">
    <property type="entry name" value="NANOR-RELATED"/>
    <property type="match status" value="1"/>
</dbReference>
<proteinExistence type="predicted"/>
<feature type="non-terminal residue" evidence="3">
    <location>
        <position position="319"/>
    </location>
</feature>
<reference evidence="3" key="1">
    <citation type="submission" date="2023-07" db="EMBL/GenBank/DDBJ databases">
        <authorList>
            <person name="Stuckert A."/>
        </authorList>
    </citation>
    <scope>NUCLEOTIDE SEQUENCE</scope>
</reference>
<dbReference type="InterPro" id="IPR046815">
    <property type="entry name" value="P2RX7_C"/>
</dbReference>
<name>A0ABN9MQ02_9NEOB</name>
<feature type="compositionally biased region" description="Basic and acidic residues" evidence="1">
    <location>
        <begin position="262"/>
        <end position="279"/>
    </location>
</feature>
<gene>
    <name evidence="3" type="ORF">RIMI_LOCUS22428943</name>
</gene>
<sequence length="319" mass="37161">ITYLSDQNSLWNESAGRQIRRAHCTCARHFGRWRRPGKKTDGPREARIYFMRKNMFQTFDEGFVITDSNMMTHADSSDEEMKTMLAELHRKFGGDCESEECFPSNPLCINNQNYIEFNDDTDENRSGKNDWCHCGNCVPMPTNIESICCQEIQKMRNHICWILVVETVHIVLRTVDQNLHPPPSKEMKRKLRKTAYRSFTAWIHGYLGAGNRRPIPACVVNKVRFAFPDDDHEYMGFKPSNDYANLCCRIYGFRTGAQSKPEPQHEAKKRTSSDEEVRRLTRTNSRNAPGDLNVTSFNIRYYFITHISFTSQHLMEDYG</sequence>
<accession>A0ABN9MQ02</accession>
<protein>
    <recommendedName>
        <fullName evidence="2">P2X purinoreceptor 7 intracellular domain-containing protein</fullName>
    </recommendedName>
</protein>
<feature type="domain" description="P2X purinoreceptor 7 intracellular" evidence="2">
    <location>
        <begin position="118"/>
        <end position="238"/>
    </location>
</feature>
<organism evidence="3 4">
    <name type="scientific">Ranitomeya imitator</name>
    <name type="common">mimic poison frog</name>
    <dbReference type="NCBI Taxonomy" id="111125"/>
    <lineage>
        <taxon>Eukaryota</taxon>
        <taxon>Metazoa</taxon>
        <taxon>Chordata</taxon>
        <taxon>Craniata</taxon>
        <taxon>Vertebrata</taxon>
        <taxon>Euteleostomi</taxon>
        <taxon>Amphibia</taxon>
        <taxon>Batrachia</taxon>
        <taxon>Anura</taxon>
        <taxon>Neobatrachia</taxon>
        <taxon>Hyloidea</taxon>
        <taxon>Dendrobatidae</taxon>
        <taxon>Dendrobatinae</taxon>
        <taxon>Ranitomeya</taxon>
    </lineage>
</organism>
<comment type="caution">
    <text evidence="3">The sequence shown here is derived from an EMBL/GenBank/DDBJ whole genome shotgun (WGS) entry which is preliminary data.</text>
</comment>
<evidence type="ECO:0000313" key="4">
    <source>
        <dbReference type="Proteomes" id="UP001176940"/>
    </source>
</evidence>
<keyword evidence="4" id="KW-1185">Reference proteome</keyword>
<evidence type="ECO:0000256" key="1">
    <source>
        <dbReference type="SAM" id="MobiDB-lite"/>
    </source>
</evidence>